<dbReference type="Pfam" id="PF02768">
    <property type="entry name" value="DNA_pol3_beta_3"/>
    <property type="match status" value="1"/>
</dbReference>
<name>A0ABV7UEE6_9HYPH</name>
<reference evidence="15" key="1">
    <citation type="journal article" date="2019" name="Int. J. Syst. Evol. Microbiol.">
        <title>The Global Catalogue of Microorganisms (GCM) 10K type strain sequencing project: providing services to taxonomists for standard genome sequencing and annotation.</title>
        <authorList>
            <consortium name="The Broad Institute Genomics Platform"/>
            <consortium name="The Broad Institute Genome Sequencing Center for Infectious Disease"/>
            <person name="Wu L."/>
            <person name="Ma J."/>
        </authorList>
    </citation>
    <scope>NUCLEOTIDE SEQUENCE [LARGE SCALE GENOMIC DNA]</scope>
    <source>
        <strain evidence="15">KCTC 42282</strain>
    </source>
</reference>
<feature type="domain" description="DNA polymerase III beta sliding clamp central" evidence="12">
    <location>
        <begin position="135"/>
        <end position="250"/>
    </location>
</feature>
<keyword evidence="7 10" id="KW-0235">DNA replication</keyword>
<dbReference type="InterPro" id="IPR046938">
    <property type="entry name" value="DNA_clamp_sf"/>
</dbReference>
<feature type="domain" description="DNA polymerase III beta sliding clamp C-terminal" evidence="13">
    <location>
        <begin position="252"/>
        <end position="374"/>
    </location>
</feature>
<organism evidence="14 15">
    <name type="scientific">Camelimonas fluminis</name>
    <dbReference type="NCBI Taxonomy" id="1576911"/>
    <lineage>
        <taxon>Bacteria</taxon>
        <taxon>Pseudomonadati</taxon>
        <taxon>Pseudomonadota</taxon>
        <taxon>Alphaproteobacteria</taxon>
        <taxon>Hyphomicrobiales</taxon>
        <taxon>Chelatococcaceae</taxon>
        <taxon>Camelimonas</taxon>
    </lineage>
</organism>
<dbReference type="PIRSF" id="PIRSF000804">
    <property type="entry name" value="DNA_pol_III_b"/>
    <property type="match status" value="1"/>
</dbReference>
<dbReference type="Proteomes" id="UP001595704">
    <property type="component" value="Unassembled WGS sequence"/>
</dbReference>
<dbReference type="GO" id="GO:0003887">
    <property type="term" value="F:DNA-directed DNA polymerase activity"/>
    <property type="evidence" value="ECO:0007669"/>
    <property type="project" value="UniProtKB-EC"/>
</dbReference>
<dbReference type="CDD" id="cd00140">
    <property type="entry name" value="beta_clamp"/>
    <property type="match status" value="1"/>
</dbReference>
<evidence type="ECO:0000256" key="9">
    <source>
        <dbReference type="ARBA" id="ARBA00023125"/>
    </source>
</evidence>
<evidence type="ECO:0000256" key="5">
    <source>
        <dbReference type="ARBA" id="ARBA00022679"/>
    </source>
</evidence>
<evidence type="ECO:0000256" key="6">
    <source>
        <dbReference type="ARBA" id="ARBA00022695"/>
    </source>
</evidence>
<evidence type="ECO:0000256" key="1">
    <source>
        <dbReference type="ARBA" id="ARBA00004496"/>
    </source>
</evidence>
<keyword evidence="5 10" id="KW-0808">Transferase</keyword>
<dbReference type="Pfam" id="PF00712">
    <property type="entry name" value="DNA_pol3_beta"/>
    <property type="match status" value="1"/>
</dbReference>
<evidence type="ECO:0000256" key="10">
    <source>
        <dbReference type="PIRNR" id="PIRNR000804"/>
    </source>
</evidence>
<evidence type="ECO:0000259" key="11">
    <source>
        <dbReference type="Pfam" id="PF00712"/>
    </source>
</evidence>
<evidence type="ECO:0000259" key="13">
    <source>
        <dbReference type="Pfam" id="PF02768"/>
    </source>
</evidence>
<evidence type="ECO:0000256" key="3">
    <source>
        <dbReference type="ARBA" id="ARBA00021035"/>
    </source>
</evidence>
<keyword evidence="9" id="KW-0238">DNA-binding</keyword>
<evidence type="ECO:0000256" key="7">
    <source>
        <dbReference type="ARBA" id="ARBA00022705"/>
    </source>
</evidence>
<sequence length="375" mass="40152">MHITIERANLVKPLDMLGRVVERRNTIPILSNLLLRAAGGKLSISATDLDMSATATVAAEIHKPGAITVPALTLKDIVRKLPDGCQADLRLSDDGNQMTIRAGRSRFVLHALPEADWPDMGRPDDGAEFEVMGVEIENMLQGVDFAISTEETRYYLNGVYLHAAPEADGSTLRGVATDGHRLAMRDVTANAAVAAIPSVIVPRKAVAELHKLAADRPASVMQVVVSANKMTVTCGDISLTTKLIDGSYPDYRRVVPQHNPHKGTLFRAALQQAVDRVATVAEGKSRAIKFAFSDAGLTLSVTSPDTGQAEEAIDCDYSGDPVDIGFNAAYVRDLLAVVDADRVEIALADGGSPALWRGLSNEAEGHTLVLMPMRV</sequence>
<proteinExistence type="inferred from homology"/>
<evidence type="ECO:0000256" key="4">
    <source>
        <dbReference type="ARBA" id="ARBA00022490"/>
    </source>
</evidence>
<dbReference type="RefSeq" id="WP_191318011.1">
    <property type="nucleotide sequence ID" value="NZ_BNCG01000002.1"/>
</dbReference>
<comment type="caution">
    <text evidence="14">The sequence shown here is derived from an EMBL/GenBank/DDBJ whole genome shotgun (WGS) entry which is preliminary data.</text>
</comment>
<dbReference type="InterPro" id="IPR001001">
    <property type="entry name" value="DNA_polIII_beta"/>
</dbReference>
<keyword evidence="6 10" id="KW-0548">Nucleotidyltransferase</keyword>
<comment type="similarity">
    <text evidence="2 10">Belongs to the beta sliding clamp family.</text>
</comment>
<dbReference type="PANTHER" id="PTHR30478">
    <property type="entry name" value="DNA POLYMERASE III SUBUNIT BETA"/>
    <property type="match status" value="1"/>
</dbReference>
<dbReference type="EMBL" id="JBHRYC010000026">
    <property type="protein sequence ID" value="MFC3637062.1"/>
    <property type="molecule type" value="Genomic_DNA"/>
</dbReference>
<evidence type="ECO:0000256" key="2">
    <source>
        <dbReference type="ARBA" id="ARBA00010752"/>
    </source>
</evidence>
<dbReference type="NCBIfam" id="TIGR00663">
    <property type="entry name" value="dnan"/>
    <property type="match status" value="1"/>
</dbReference>
<dbReference type="SUPFAM" id="SSF55979">
    <property type="entry name" value="DNA clamp"/>
    <property type="match status" value="3"/>
</dbReference>
<dbReference type="PANTHER" id="PTHR30478:SF0">
    <property type="entry name" value="BETA SLIDING CLAMP"/>
    <property type="match status" value="1"/>
</dbReference>
<dbReference type="SMART" id="SM00480">
    <property type="entry name" value="POL3Bc"/>
    <property type="match status" value="1"/>
</dbReference>
<comment type="subunit">
    <text evidence="10">Forms a ring-shaped head-to-tail homodimer around DNA.</text>
</comment>
<dbReference type="InterPro" id="IPR022635">
    <property type="entry name" value="DNA_polIII_beta_C"/>
</dbReference>
<accession>A0ABV7UEE6</accession>
<evidence type="ECO:0000313" key="14">
    <source>
        <dbReference type="EMBL" id="MFC3637062.1"/>
    </source>
</evidence>
<evidence type="ECO:0000256" key="8">
    <source>
        <dbReference type="ARBA" id="ARBA00022932"/>
    </source>
</evidence>
<gene>
    <name evidence="14" type="primary">dnaN</name>
    <name evidence="14" type="ORF">ACFONL_06645</name>
</gene>
<keyword evidence="4 10" id="KW-0963">Cytoplasm</keyword>
<dbReference type="InterPro" id="IPR022634">
    <property type="entry name" value="DNA_polIII_beta_N"/>
</dbReference>
<comment type="subcellular location">
    <subcellularLocation>
        <location evidence="1 10">Cytoplasm</location>
    </subcellularLocation>
</comment>
<comment type="function">
    <text evidence="10">Confers DNA tethering and processivity to DNA polymerases and other proteins. Acts as a clamp, forming a ring around DNA (a reaction catalyzed by the clamp-loading complex) which diffuses in an ATP-independent manner freely and bidirectionally along dsDNA. Initially characterized for its ability to contact the catalytic subunit of DNA polymerase III (Pol III), a complex, multichain enzyme responsible for most of the replicative synthesis in bacteria; Pol III exhibits 3'-5' exonuclease proofreading activity. The beta chain is required for initiation of replication as well as for processivity of DNA replication.</text>
</comment>
<keyword evidence="15" id="KW-1185">Reference proteome</keyword>
<keyword evidence="8 10" id="KW-0239">DNA-directed DNA polymerase</keyword>
<feature type="domain" description="DNA polymerase III beta sliding clamp N-terminal" evidence="11">
    <location>
        <begin position="1"/>
        <end position="120"/>
    </location>
</feature>
<protein>
    <recommendedName>
        <fullName evidence="3 10">Beta sliding clamp</fullName>
    </recommendedName>
</protein>
<dbReference type="InterPro" id="IPR022637">
    <property type="entry name" value="DNA_polIII_beta_cen"/>
</dbReference>
<dbReference type="Gene3D" id="3.10.150.10">
    <property type="entry name" value="DNA Polymerase III, subunit A, domain 2"/>
    <property type="match status" value="3"/>
</dbReference>
<evidence type="ECO:0000313" key="15">
    <source>
        <dbReference type="Proteomes" id="UP001595704"/>
    </source>
</evidence>
<dbReference type="Pfam" id="PF02767">
    <property type="entry name" value="DNA_pol3_beta_2"/>
    <property type="match status" value="1"/>
</dbReference>
<evidence type="ECO:0000259" key="12">
    <source>
        <dbReference type="Pfam" id="PF02767"/>
    </source>
</evidence>